<dbReference type="GO" id="GO:0005261">
    <property type="term" value="F:monoatomic cation channel activity"/>
    <property type="evidence" value="ECO:0007669"/>
    <property type="project" value="TreeGrafter"/>
</dbReference>
<dbReference type="CDD" id="cd00146">
    <property type="entry name" value="PKD"/>
    <property type="match status" value="3"/>
</dbReference>
<evidence type="ECO:0000256" key="5">
    <source>
        <dbReference type="ARBA" id="ARBA00023136"/>
    </source>
</evidence>
<feature type="domain" description="PKD" evidence="7">
    <location>
        <begin position="1350"/>
        <end position="1404"/>
    </location>
</feature>
<dbReference type="PATRIC" id="fig|188932.3.peg.4035"/>
<comment type="subcellular location">
    <subcellularLocation>
        <location evidence="1">Membrane</location>
        <topology evidence="1">Multi-pass membrane protein</topology>
    </subcellularLocation>
</comment>
<dbReference type="InterPro" id="IPR045828">
    <property type="entry name" value="PKD_Bacteroidetes"/>
</dbReference>
<evidence type="ECO:0000256" key="6">
    <source>
        <dbReference type="SAM" id="SignalP"/>
    </source>
</evidence>
<sequence length="1793" mass="190134" precursor="true">MRKILTLFFALFLSIISFHSKAQLTLGTVDGGPYTPGSSISATFNIGESSCIKIGNTFSLVLVNAAGNETTIGTYNGFYSTFVNGVIPQGTSAGMGYKLRIKSSNPALNSDLSAAFEIKAGTPVTASLNAVASIISQNPRTFGSCNATDNTKYNFTNESTTDQVTATINNELNPGAPITLTYPAANNVNTFTAGLAHYTIFVKAKSPDGNIGTQAYLLINNLAVTAFRTTSGNTVCFPVGSFAYGVDVSKSDGIGANFPGNTYKIDWGDGDSNEYTFCDIKSNGSSVQHTFKKSSCGLTYTSGNQVTYNAFGVNVGVNSPYCGPIGTPISTTARVVSRPENKFNAPAVVCINDPIAVANQSTAGQNPNSNSSGCTDNIVFYTWYVDDVEVYVDKPVSFTPDFVFTTKGPHKIRLSARSAGSCQPEDVEQTICVQDPPKPSFTVTNAVICLTPGTLAPVNTTVLDNTCVNASPDYTWSVTPAAGVTFDPKTTNPQFKFAQIGVYTITLAVKSGTCTVISAPQKIVVNTQPQATLSPDVTLCATGNYTFNPTAGPTQTTLNGTAEEISGTYTWAVTSTGNYTFVSPDGPNTKYPTLNFADYATYTVTLTHTNNCGTVTRTQKIILSKSPKPEITTVANPVCYNAAISLTGNIIDRNPNTTFEWVGNGGIFSAPDNLITTYTPTAAERNAGVATVILRAQTGLPAPCASVETNLSVQIYPNNTGTNTTQNICSGQAAFHTPVSSVTGSTFTWTAANADGLATGFTASGSGPINQVITNTNATTNAVIIYTITPKSNGCDGVPYTFTVTVTPIPVVTATAAQPVICGNEAAGITLSSTIANTQYTWTSTATAGINGNTNQAVPIAVSAIQDILVNSGAVQGTVTYIITPVSTTGCQGTPITLVVKVDAAITIANAGPAQTLCAKTVTSLAGNTPKAGETGQWSVVSGTLVIADPSNPQTQVTGLTPGQAYVLKWTIRGAANCTPTASEVTINNLLPISNTITSSSTEVCYGQTIDINGDMPTGGTGTYTYLWESSADNGVTWNVISGETFKDLNFKLLTTLSFRRTVTSGPCPMLSNVIHVIAQPPIGNNTIAADQTICTGLIPAALTGSTPTGADGHFNYQWQSSPDDAVWTDISGAVFSGYTPLALTNTTFYRRIVSTQACNGALQSISPSVKITVKPNAKAEYTFTADNGCIPFVLNITAVPYPDRNATYTWYADGVQIGTGSDFPGYTIKVSNTTVVIKLVVTSSLGCTQDEFSHNFSTIENVLPAFTQSATEGCGPLKVNFINTSTSLTNATFFWDFGNGVTTTQVMPGQVTFQPDPLGKDTTYKVSLTATTSCGNVTVVSGVFVKARPIALFSPDKTVGCSPMKVTFSNTSPGGTNTYYYDFGDGTLLTKNDKSPVEHTYTTGAVKDYVVKMVAQNECGREETSYTIRVSPNTILPELVVNADEKEGCAPLKVNFYNNSKGASSFQYDFGDGTTLVTRSAPEVVTHTFTTSGTFTVKLTASNGCSDTTTTETIKVLPQPVVAFTGDMLLGCPGLVVQFKNTSSGGISYLWDFGDGTTSAEFEPKHTFDGSKEFYTVTLTATNTLGCSNASVLTDYIHIVPPPVARFNVSPATVINIPDYTFRFEDESTGNPLVWFWDFGDKQTSILKSPSHTYLDTGTYVVTLRVTNQQGCFATTFKKVSIVGVPGYLFLPNSFLPGSETPELRIYKAKGSGIKNWRMSIFNKWGQDLWETTKLDEGRPVEGWDGSFKGEPAPQGVYFWKIDVEFINGMEWKGMTYDSSAPKRTGIIHLIR</sequence>
<keyword evidence="6" id="KW-0732">Signal</keyword>
<reference evidence="8 9" key="1">
    <citation type="submission" date="2016-03" db="EMBL/GenBank/DDBJ databases">
        <title>Complete genome sequence of Pedobacter cryoconitis PAMC 27485.</title>
        <authorList>
            <person name="Lee J."/>
            <person name="Kim O.-S."/>
        </authorList>
    </citation>
    <scope>NUCLEOTIDE SEQUENCE [LARGE SCALE GENOMIC DNA]</scope>
    <source>
        <strain evidence="8 9">PAMC 27485</strain>
    </source>
</reference>
<feature type="domain" description="PKD" evidence="7">
    <location>
        <begin position="1466"/>
        <end position="1517"/>
    </location>
</feature>
<keyword evidence="5" id="KW-0472">Membrane</keyword>
<evidence type="ECO:0000259" key="7">
    <source>
        <dbReference type="PROSITE" id="PS50093"/>
    </source>
</evidence>
<feature type="signal peptide" evidence="6">
    <location>
        <begin position="1"/>
        <end position="22"/>
    </location>
</feature>
<dbReference type="InterPro" id="IPR022409">
    <property type="entry name" value="PKD/Chitinase_dom"/>
</dbReference>
<organism evidence="8 9">
    <name type="scientific">Pedobacter cryoconitis</name>
    <dbReference type="NCBI Taxonomy" id="188932"/>
    <lineage>
        <taxon>Bacteria</taxon>
        <taxon>Pseudomonadati</taxon>
        <taxon>Bacteroidota</taxon>
        <taxon>Sphingobacteriia</taxon>
        <taxon>Sphingobacteriales</taxon>
        <taxon>Sphingobacteriaceae</taxon>
        <taxon>Pedobacter</taxon>
    </lineage>
</organism>
<proteinExistence type="predicted"/>
<dbReference type="Pfam" id="PF13585">
    <property type="entry name" value="CHU_C"/>
    <property type="match status" value="1"/>
</dbReference>
<evidence type="ECO:0000256" key="3">
    <source>
        <dbReference type="ARBA" id="ARBA00022737"/>
    </source>
</evidence>
<dbReference type="PANTHER" id="PTHR46730">
    <property type="entry name" value="POLYCYSTIN-1"/>
    <property type="match status" value="1"/>
</dbReference>
<feature type="domain" description="PKD" evidence="7">
    <location>
        <begin position="1622"/>
        <end position="1683"/>
    </location>
</feature>
<dbReference type="EMBL" id="CP014504">
    <property type="protein sequence ID" value="AMQ00741.1"/>
    <property type="molecule type" value="Genomic_DNA"/>
</dbReference>
<evidence type="ECO:0000313" key="8">
    <source>
        <dbReference type="EMBL" id="AMQ00741.1"/>
    </source>
</evidence>
<dbReference type="Pfam" id="PF00801">
    <property type="entry name" value="PKD"/>
    <property type="match status" value="2"/>
</dbReference>
<dbReference type="InterPro" id="IPR035986">
    <property type="entry name" value="PKD_dom_sf"/>
</dbReference>
<dbReference type="PANTHER" id="PTHR46730:SF1">
    <property type="entry name" value="PLAT DOMAIN-CONTAINING PROTEIN"/>
    <property type="match status" value="1"/>
</dbReference>
<keyword evidence="9" id="KW-1185">Reference proteome</keyword>
<keyword evidence="3" id="KW-0677">Repeat</keyword>
<dbReference type="GO" id="GO:0005886">
    <property type="term" value="C:plasma membrane"/>
    <property type="evidence" value="ECO:0007669"/>
    <property type="project" value="TreeGrafter"/>
</dbReference>
<dbReference type="InterPro" id="IPR000601">
    <property type="entry name" value="PKD_dom"/>
</dbReference>
<dbReference type="SUPFAM" id="SSF49299">
    <property type="entry name" value="PKD domain"/>
    <property type="match status" value="6"/>
</dbReference>
<keyword evidence="4" id="KW-1133">Transmembrane helix</keyword>
<dbReference type="KEGG" id="pcm:AY601_3885"/>
<dbReference type="Proteomes" id="UP000071561">
    <property type="component" value="Chromosome"/>
</dbReference>
<dbReference type="GO" id="GO:0006816">
    <property type="term" value="P:calcium ion transport"/>
    <property type="evidence" value="ECO:0007669"/>
    <property type="project" value="TreeGrafter"/>
</dbReference>
<feature type="domain" description="PKD" evidence="7">
    <location>
        <begin position="1541"/>
        <end position="1592"/>
    </location>
</feature>
<dbReference type="Pfam" id="PF18911">
    <property type="entry name" value="PKD_4"/>
    <property type="match status" value="2"/>
</dbReference>
<evidence type="ECO:0000313" key="9">
    <source>
        <dbReference type="Proteomes" id="UP000071561"/>
    </source>
</evidence>
<dbReference type="Gene3D" id="2.60.40.10">
    <property type="entry name" value="Immunoglobulins"/>
    <property type="match status" value="6"/>
</dbReference>
<evidence type="ECO:0000256" key="4">
    <source>
        <dbReference type="ARBA" id="ARBA00022989"/>
    </source>
</evidence>
<dbReference type="RefSeq" id="WP_068404082.1">
    <property type="nucleotide sequence ID" value="NZ_CP014504.1"/>
</dbReference>
<accession>A0A127VHP9</accession>
<evidence type="ECO:0000256" key="1">
    <source>
        <dbReference type="ARBA" id="ARBA00004141"/>
    </source>
</evidence>
<name>A0A127VHP9_9SPHI</name>
<keyword evidence="2" id="KW-0812">Transmembrane</keyword>
<gene>
    <name evidence="8" type="ORF">AY601_3885</name>
</gene>
<dbReference type="InterPro" id="IPR013783">
    <property type="entry name" value="Ig-like_fold"/>
</dbReference>
<feature type="chain" id="PRO_5007280655" description="PKD domain-containing protein" evidence="6">
    <location>
        <begin position="23"/>
        <end position="1793"/>
    </location>
</feature>
<dbReference type="OrthoDB" id="7794186at2"/>
<dbReference type="SMART" id="SM00089">
    <property type="entry name" value="PKD"/>
    <property type="match status" value="5"/>
</dbReference>
<evidence type="ECO:0000256" key="2">
    <source>
        <dbReference type="ARBA" id="ARBA00022692"/>
    </source>
</evidence>
<dbReference type="PROSITE" id="PS50093">
    <property type="entry name" value="PKD"/>
    <property type="match status" value="4"/>
</dbReference>
<dbReference type="Pfam" id="PF19406">
    <property type="entry name" value="PKD_5"/>
    <property type="match status" value="2"/>
</dbReference>
<protein>
    <recommendedName>
        <fullName evidence="7">PKD domain-containing protein</fullName>
    </recommendedName>
</protein>